<evidence type="ECO:0000256" key="4">
    <source>
        <dbReference type="SAM" id="MobiDB-lite"/>
    </source>
</evidence>
<dbReference type="PROSITE" id="PS50294">
    <property type="entry name" value="WD_REPEATS_REGION"/>
    <property type="match status" value="1"/>
</dbReference>
<evidence type="ECO:0000256" key="1">
    <source>
        <dbReference type="ARBA" id="ARBA00022574"/>
    </source>
</evidence>
<protein>
    <recommendedName>
        <fullName evidence="7">DDB1-and CUL4-associated factor 8</fullName>
    </recommendedName>
</protein>
<feature type="region of interest" description="Disordered" evidence="4">
    <location>
        <begin position="470"/>
        <end position="493"/>
    </location>
</feature>
<dbReference type="PROSITE" id="PS50082">
    <property type="entry name" value="WD_REPEATS_2"/>
    <property type="match status" value="1"/>
</dbReference>
<keyword evidence="6" id="KW-1185">Reference proteome</keyword>
<proteinExistence type="predicted"/>
<feature type="region of interest" description="Disordered" evidence="4">
    <location>
        <begin position="297"/>
        <end position="323"/>
    </location>
</feature>
<dbReference type="InterPro" id="IPR015943">
    <property type="entry name" value="WD40/YVTN_repeat-like_dom_sf"/>
</dbReference>
<dbReference type="Pfam" id="PF00400">
    <property type="entry name" value="WD40"/>
    <property type="match status" value="3"/>
</dbReference>
<reference evidence="5 6" key="1">
    <citation type="journal article" date="2022" name="Nat. Plants">
        <title>Genomes of leafy and leafless Platanthera orchids illuminate the evolution of mycoheterotrophy.</title>
        <authorList>
            <person name="Li M.H."/>
            <person name="Liu K.W."/>
            <person name="Li Z."/>
            <person name="Lu H.C."/>
            <person name="Ye Q.L."/>
            <person name="Zhang D."/>
            <person name="Wang J.Y."/>
            <person name="Li Y.F."/>
            <person name="Zhong Z.M."/>
            <person name="Liu X."/>
            <person name="Yu X."/>
            <person name="Liu D.K."/>
            <person name="Tu X.D."/>
            <person name="Liu B."/>
            <person name="Hao Y."/>
            <person name="Liao X.Y."/>
            <person name="Jiang Y.T."/>
            <person name="Sun W.H."/>
            <person name="Chen J."/>
            <person name="Chen Y.Q."/>
            <person name="Ai Y."/>
            <person name="Zhai J.W."/>
            <person name="Wu S.S."/>
            <person name="Zhou Z."/>
            <person name="Hsiao Y.Y."/>
            <person name="Wu W.L."/>
            <person name="Chen Y.Y."/>
            <person name="Lin Y.F."/>
            <person name="Hsu J.L."/>
            <person name="Li C.Y."/>
            <person name="Wang Z.W."/>
            <person name="Zhao X."/>
            <person name="Zhong W.Y."/>
            <person name="Ma X.K."/>
            <person name="Ma L."/>
            <person name="Huang J."/>
            <person name="Chen G.Z."/>
            <person name="Huang M.Z."/>
            <person name="Huang L."/>
            <person name="Peng D.H."/>
            <person name="Luo Y.B."/>
            <person name="Zou S.Q."/>
            <person name="Chen S.P."/>
            <person name="Lan S."/>
            <person name="Tsai W.C."/>
            <person name="Van de Peer Y."/>
            <person name="Liu Z.J."/>
        </authorList>
    </citation>
    <scope>NUCLEOTIDE SEQUENCE [LARGE SCALE GENOMIC DNA]</scope>
    <source>
        <strain evidence="5">Lor288</strain>
    </source>
</reference>
<organism evidence="5 6">
    <name type="scientific">Platanthera guangdongensis</name>
    <dbReference type="NCBI Taxonomy" id="2320717"/>
    <lineage>
        <taxon>Eukaryota</taxon>
        <taxon>Viridiplantae</taxon>
        <taxon>Streptophyta</taxon>
        <taxon>Embryophyta</taxon>
        <taxon>Tracheophyta</taxon>
        <taxon>Spermatophyta</taxon>
        <taxon>Magnoliopsida</taxon>
        <taxon>Liliopsida</taxon>
        <taxon>Asparagales</taxon>
        <taxon>Orchidaceae</taxon>
        <taxon>Orchidoideae</taxon>
        <taxon>Orchideae</taxon>
        <taxon>Orchidinae</taxon>
        <taxon>Platanthera</taxon>
    </lineage>
</organism>
<dbReference type="SUPFAM" id="SSF50978">
    <property type="entry name" value="WD40 repeat-like"/>
    <property type="match status" value="1"/>
</dbReference>
<evidence type="ECO:0000313" key="5">
    <source>
        <dbReference type="EMBL" id="KAK8964679.1"/>
    </source>
</evidence>
<sequence length="493" mass="54108">MMRDLKRGRNSGGGVVDIWDREVGNLAPRSFAHNFGASEGLVRRIAISKRLDRHRGCVNTVSFNTNGDILMSGSDDRMIMLWHWESGSVKLSFHSGHCNNVFQAKFMPYTEDQTIVSCAADGEVRHTQILGGGQVVTTLLGQHEGRAHRLAIEPGSPHIFYSCGEDGLVQHFDLRTKSATKLLVCKSFQDKLDYTLIVHLNAIAIDPWNPNLFAIAGSDEFARIYDIRKTKWDGSRDCYPTDCFCPPHLIGGDHVGITGLAFSEQSELLASYNDELIYLFSKYEGLGSNPSGRSKEYGVCNDSGGGPRSASSSTADSKAMPGPQVYKGHRNCDTVKGVSFFGPRCEYVVSGSDCGRVFIWRKRGGELLRVMEGDKDVVNCIEPHPFDPLFASSGIENDIKIWTPSALESAPPVNMEEIKQRKRRNRFCRLTLPADLISQILALRHSSGSGEGGDSLVVNGDLLDLLMRVRGDHDSGDEGGGDQMENPGDCSVS</sequence>
<evidence type="ECO:0000313" key="6">
    <source>
        <dbReference type="Proteomes" id="UP001412067"/>
    </source>
</evidence>
<dbReference type="InterPro" id="IPR001680">
    <property type="entry name" value="WD40_rpt"/>
</dbReference>
<keyword evidence="2" id="KW-0677">Repeat</keyword>
<evidence type="ECO:0000256" key="2">
    <source>
        <dbReference type="ARBA" id="ARBA00022737"/>
    </source>
</evidence>
<accession>A0ABR2MKH1</accession>
<dbReference type="InterPro" id="IPR036322">
    <property type="entry name" value="WD40_repeat_dom_sf"/>
</dbReference>
<dbReference type="InterPro" id="IPR045151">
    <property type="entry name" value="DCAF8"/>
</dbReference>
<dbReference type="PANTHER" id="PTHR15574">
    <property type="entry name" value="WD REPEAT DOMAIN-CONTAINING FAMILY"/>
    <property type="match status" value="1"/>
</dbReference>
<name>A0ABR2MKH1_9ASPA</name>
<dbReference type="PANTHER" id="PTHR15574:SF21">
    <property type="entry name" value="DDB1- AND CUL4-ASSOCIATED FACTOR 8"/>
    <property type="match status" value="1"/>
</dbReference>
<dbReference type="SMART" id="SM00320">
    <property type="entry name" value="WD40"/>
    <property type="match status" value="7"/>
</dbReference>
<feature type="repeat" description="WD" evidence="3">
    <location>
        <begin position="51"/>
        <end position="92"/>
    </location>
</feature>
<evidence type="ECO:0008006" key="7">
    <source>
        <dbReference type="Google" id="ProtNLM"/>
    </source>
</evidence>
<dbReference type="Proteomes" id="UP001412067">
    <property type="component" value="Unassembled WGS sequence"/>
</dbReference>
<keyword evidence="1 3" id="KW-0853">WD repeat</keyword>
<dbReference type="EMBL" id="JBBWWR010000006">
    <property type="protein sequence ID" value="KAK8964679.1"/>
    <property type="molecule type" value="Genomic_DNA"/>
</dbReference>
<gene>
    <name evidence="5" type="ORF">KSP40_PGU017610</name>
</gene>
<dbReference type="Gene3D" id="2.130.10.10">
    <property type="entry name" value="YVTN repeat-like/Quinoprotein amine dehydrogenase"/>
    <property type="match status" value="2"/>
</dbReference>
<evidence type="ECO:0000256" key="3">
    <source>
        <dbReference type="PROSITE-ProRule" id="PRU00221"/>
    </source>
</evidence>
<comment type="caution">
    <text evidence="5">The sequence shown here is derived from an EMBL/GenBank/DDBJ whole genome shotgun (WGS) entry which is preliminary data.</text>
</comment>